<protein>
    <submittedName>
        <fullName evidence="6">Putative transcription factor bHLH93-like</fullName>
    </submittedName>
</protein>
<dbReference type="InterPro" id="IPR036638">
    <property type="entry name" value="HLH_DNA-bd_sf"/>
</dbReference>
<evidence type="ECO:0000256" key="3">
    <source>
        <dbReference type="ARBA" id="ARBA00023163"/>
    </source>
</evidence>
<dbReference type="GO" id="GO:0046983">
    <property type="term" value="F:protein dimerization activity"/>
    <property type="evidence" value="ECO:0007669"/>
    <property type="project" value="InterPro"/>
</dbReference>
<dbReference type="Pfam" id="PF00010">
    <property type="entry name" value="HLH"/>
    <property type="match status" value="1"/>
</dbReference>
<feature type="domain" description="BHLH" evidence="5">
    <location>
        <begin position="158"/>
        <end position="207"/>
    </location>
</feature>
<dbReference type="PANTHER" id="PTHR31945:SF150">
    <property type="entry name" value="TRANSCRIPTION FACTOR BHLH93-LIKE"/>
    <property type="match status" value="1"/>
</dbReference>
<dbReference type="InterPro" id="IPR051358">
    <property type="entry name" value="TF_AMS/ICE1/BHLH6-like"/>
</dbReference>
<dbReference type="GO" id="GO:0003700">
    <property type="term" value="F:DNA-binding transcription factor activity"/>
    <property type="evidence" value="ECO:0007669"/>
    <property type="project" value="TreeGrafter"/>
</dbReference>
<reference evidence="6" key="1">
    <citation type="submission" date="2019-08" db="EMBL/GenBank/DDBJ databases">
        <title>Reference gene set and small RNA set construction with multiple tissues from Davidia involucrata Baill.</title>
        <authorList>
            <person name="Yang H."/>
            <person name="Zhou C."/>
            <person name="Li G."/>
            <person name="Wang J."/>
            <person name="Gao P."/>
            <person name="Wang M."/>
            <person name="Wang R."/>
            <person name="Zhao Y."/>
        </authorList>
    </citation>
    <scope>NUCLEOTIDE SEQUENCE</scope>
    <source>
        <tissue evidence="6">Mixed with DoveR01_LX</tissue>
    </source>
</reference>
<dbReference type="EMBL" id="GHES01025008">
    <property type="protein sequence ID" value="MPA55567.1"/>
    <property type="molecule type" value="Transcribed_RNA"/>
</dbReference>
<keyword evidence="3" id="KW-0804">Transcription</keyword>
<evidence type="ECO:0000259" key="5">
    <source>
        <dbReference type="PROSITE" id="PS50888"/>
    </source>
</evidence>
<dbReference type="Pfam" id="PF22754">
    <property type="entry name" value="bHLH-TF_ACT-like_plant"/>
    <property type="match status" value="1"/>
</dbReference>
<gene>
    <name evidence="6" type="ORF">Din_025008</name>
</gene>
<dbReference type="CDD" id="cd04873">
    <property type="entry name" value="ACT_UUR-ACR-like"/>
    <property type="match status" value="1"/>
</dbReference>
<organism evidence="6">
    <name type="scientific">Davidia involucrata</name>
    <name type="common">Dove tree</name>
    <dbReference type="NCBI Taxonomy" id="16924"/>
    <lineage>
        <taxon>Eukaryota</taxon>
        <taxon>Viridiplantae</taxon>
        <taxon>Streptophyta</taxon>
        <taxon>Embryophyta</taxon>
        <taxon>Tracheophyta</taxon>
        <taxon>Spermatophyta</taxon>
        <taxon>Magnoliopsida</taxon>
        <taxon>eudicotyledons</taxon>
        <taxon>Gunneridae</taxon>
        <taxon>Pentapetalae</taxon>
        <taxon>asterids</taxon>
        <taxon>Cornales</taxon>
        <taxon>Nyssaceae</taxon>
        <taxon>Davidia</taxon>
    </lineage>
</organism>
<sequence length="332" mass="37422">MELTQHGLLEELLAPRRDTWTSTGSVNEFLIPNGWSSFECFDESPLMLAASNPPFLGLTSPTEPSFQCPLFNEVYSFLDGFTVPDKNIIDIPSNIPIQEEYSYISMVEDGELGLLIDSLEQTKDSSKVLLEMEPAAPVFNMDLCGEMKKISRVKKVEGQPSKNLMAERRRRKRLNDRLSMLRSIVPKISKMDRTSILGDTIDYMKELLEKINKIQDQEDVEADFDQVNLKGNFKDLKPNELLVRNSPKFNVERRNIGTRIEICCAAKPGLLSSTVHTLEALGLDIQQCVISCFNDFSMQASCSEAAEQRTMISSEDIKQALFRNAGYGGRCL</sequence>
<proteinExistence type="predicted"/>
<dbReference type="Gene3D" id="4.10.280.10">
    <property type="entry name" value="Helix-loop-helix DNA-binding domain"/>
    <property type="match status" value="1"/>
</dbReference>
<keyword evidence="4" id="KW-0539">Nucleus</keyword>
<dbReference type="InterPro" id="IPR011598">
    <property type="entry name" value="bHLH_dom"/>
</dbReference>
<dbReference type="InterPro" id="IPR054502">
    <property type="entry name" value="bHLH-TF_ACT-like_plant"/>
</dbReference>
<dbReference type="SMART" id="SM00353">
    <property type="entry name" value="HLH"/>
    <property type="match status" value="1"/>
</dbReference>
<dbReference type="SUPFAM" id="SSF47459">
    <property type="entry name" value="HLH, helix-loop-helix DNA-binding domain"/>
    <property type="match status" value="1"/>
</dbReference>
<dbReference type="GO" id="GO:0005634">
    <property type="term" value="C:nucleus"/>
    <property type="evidence" value="ECO:0007669"/>
    <property type="project" value="UniProtKB-SubCell"/>
</dbReference>
<dbReference type="PANTHER" id="PTHR31945">
    <property type="entry name" value="TRANSCRIPTION FACTOR SCREAM2-RELATED"/>
    <property type="match status" value="1"/>
</dbReference>
<name>A0A5B7AFV1_DAVIN</name>
<evidence type="ECO:0000313" key="6">
    <source>
        <dbReference type="EMBL" id="MPA55567.1"/>
    </source>
</evidence>
<dbReference type="GO" id="GO:0043565">
    <property type="term" value="F:sequence-specific DNA binding"/>
    <property type="evidence" value="ECO:0007669"/>
    <property type="project" value="TreeGrafter"/>
</dbReference>
<evidence type="ECO:0000256" key="2">
    <source>
        <dbReference type="ARBA" id="ARBA00023015"/>
    </source>
</evidence>
<accession>A0A5B7AFV1</accession>
<dbReference type="PROSITE" id="PS50888">
    <property type="entry name" value="BHLH"/>
    <property type="match status" value="1"/>
</dbReference>
<evidence type="ECO:0000256" key="4">
    <source>
        <dbReference type="ARBA" id="ARBA00023242"/>
    </source>
</evidence>
<evidence type="ECO:0000256" key="1">
    <source>
        <dbReference type="ARBA" id="ARBA00004123"/>
    </source>
</evidence>
<keyword evidence="2" id="KW-0805">Transcription regulation</keyword>
<dbReference type="AlphaFoldDB" id="A0A5B7AFV1"/>
<comment type="subcellular location">
    <subcellularLocation>
        <location evidence="1">Nucleus</location>
    </subcellularLocation>
</comment>